<reference evidence="2 3" key="1">
    <citation type="submission" date="2014-02" db="EMBL/GenBank/DDBJ databases">
        <title>The genome sequence of Colletotrichum simmondsii CBS122122.</title>
        <authorList>
            <person name="Baroncelli R."/>
            <person name="Thon M.R."/>
        </authorList>
    </citation>
    <scope>NUCLEOTIDE SEQUENCE [LARGE SCALE GENOMIC DNA]</scope>
    <source>
        <strain evidence="2 3">CBS122122</strain>
    </source>
</reference>
<evidence type="ECO:0000256" key="1">
    <source>
        <dbReference type="SAM" id="MobiDB-lite"/>
    </source>
</evidence>
<dbReference type="EMBL" id="JFBX01000226">
    <property type="protein sequence ID" value="KXH45267.1"/>
    <property type="molecule type" value="Genomic_DNA"/>
</dbReference>
<dbReference type="Proteomes" id="UP000070328">
    <property type="component" value="Unassembled WGS sequence"/>
</dbReference>
<feature type="compositionally biased region" description="Basic and acidic residues" evidence="1">
    <location>
        <begin position="126"/>
        <end position="141"/>
    </location>
</feature>
<feature type="region of interest" description="Disordered" evidence="1">
    <location>
        <begin position="25"/>
        <end position="46"/>
    </location>
</feature>
<accession>A0A135TAZ2</accession>
<organism evidence="2 3">
    <name type="scientific">Colletotrichum simmondsii</name>
    <dbReference type="NCBI Taxonomy" id="703756"/>
    <lineage>
        <taxon>Eukaryota</taxon>
        <taxon>Fungi</taxon>
        <taxon>Dikarya</taxon>
        <taxon>Ascomycota</taxon>
        <taxon>Pezizomycotina</taxon>
        <taxon>Sordariomycetes</taxon>
        <taxon>Hypocreomycetidae</taxon>
        <taxon>Glomerellales</taxon>
        <taxon>Glomerellaceae</taxon>
        <taxon>Colletotrichum</taxon>
        <taxon>Colletotrichum acutatum species complex</taxon>
    </lineage>
</organism>
<protein>
    <submittedName>
        <fullName evidence="2">Uncharacterized protein</fullName>
    </submittedName>
</protein>
<sequence length="141" mass="16278">MTDATTSEMRRTQVSVFAYFVHTESDGEERRDGDQVTSKQASREDLESRDMFVLRACEQTSDTKGVLVLDDDDDEEDADHLDWESWTTWKFAMQSSRVPSPPAPATIARVRSVVKDFPSLNRSKPCWKEPQREEKNLCRMN</sequence>
<feature type="compositionally biased region" description="Basic and acidic residues" evidence="1">
    <location>
        <begin position="25"/>
        <end position="34"/>
    </location>
</feature>
<comment type="caution">
    <text evidence="2">The sequence shown here is derived from an EMBL/GenBank/DDBJ whole genome shotgun (WGS) entry which is preliminary data.</text>
</comment>
<gene>
    <name evidence="2" type="ORF">CSIM01_10367</name>
</gene>
<keyword evidence="3" id="KW-1185">Reference proteome</keyword>
<evidence type="ECO:0000313" key="2">
    <source>
        <dbReference type="EMBL" id="KXH45267.1"/>
    </source>
</evidence>
<evidence type="ECO:0000313" key="3">
    <source>
        <dbReference type="Proteomes" id="UP000070328"/>
    </source>
</evidence>
<name>A0A135TAZ2_9PEZI</name>
<proteinExistence type="predicted"/>
<feature type="region of interest" description="Disordered" evidence="1">
    <location>
        <begin position="122"/>
        <end position="141"/>
    </location>
</feature>
<dbReference type="AlphaFoldDB" id="A0A135TAZ2"/>